<dbReference type="InterPro" id="IPR035926">
    <property type="entry name" value="NusB-like_sf"/>
</dbReference>
<dbReference type="InterPro" id="IPR049560">
    <property type="entry name" value="MeTrfase_RsmB-F_NOP2_cat"/>
</dbReference>
<evidence type="ECO:0000256" key="6">
    <source>
        <dbReference type="ARBA" id="ARBA00022552"/>
    </source>
</evidence>
<accession>A0A562SN70</accession>
<dbReference type="Gene3D" id="3.40.50.150">
    <property type="entry name" value="Vaccinia Virus protein VP39"/>
    <property type="match status" value="1"/>
</dbReference>
<dbReference type="PANTHER" id="PTHR22807:SF61">
    <property type="entry name" value="NOL1_NOP2_SUN FAMILY PROTEIN _ ANTITERMINATION NUSB DOMAIN-CONTAINING PROTEIN"/>
    <property type="match status" value="1"/>
</dbReference>
<evidence type="ECO:0000256" key="8">
    <source>
        <dbReference type="ARBA" id="ARBA00022679"/>
    </source>
</evidence>
<proteinExistence type="inferred from homology"/>
<comment type="caution">
    <text evidence="16">The sequence shown here is derived from an EMBL/GenBank/DDBJ whole genome shotgun (WGS) entry which is preliminary data.</text>
</comment>
<dbReference type="Pfam" id="PF01029">
    <property type="entry name" value="NusB"/>
    <property type="match status" value="1"/>
</dbReference>
<dbReference type="FunFam" id="3.40.50.150:FF:000257">
    <property type="entry name" value="16S rRNA methyltransferase"/>
    <property type="match status" value="1"/>
</dbReference>
<dbReference type="Proteomes" id="UP000320593">
    <property type="component" value="Unassembled WGS sequence"/>
</dbReference>
<comment type="catalytic activity">
    <reaction evidence="13">
        <text>cytidine(967) in 16S rRNA + S-adenosyl-L-methionine = 5-methylcytidine(967) in 16S rRNA + S-adenosyl-L-homocysteine + H(+)</text>
        <dbReference type="Rhea" id="RHEA:42748"/>
        <dbReference type="Rhea" id="RHEA-COMP:10219"/>
        <dbReference type="Rhea" id="RHEA-COMP:10220"/>
        <dbReference type="ChEBI" id="CHEBI:15378"/>
        <dbReference type="ChEBI" id="CHEBI:57856"/>
        <dbReference type="ChEBI" id="CHEBI:59789"/>
        <dbReference type="ChEBI" id="CHEBI:74483"/>
        <dbReference type="ChEBI" id="CHEBI:82748"/>
        <dbReference type="EC" id="2.1.1.176"/>
    </reaction>
</comment>
<dbReference type="PANTHER" id="PTHR22807">
    <property type="entry name" value="NOP2 YEAST -RELATED NOL1/NOP2/FMU SUN DOMAIN-CONTAINING"/>
    <property type="match status" value="1"/>
</dbReference>
<dbReference type="InterPro" id="IPR001678">
    <property type="entry name" value="MeTrfase_RsmB-F_NOP2_dom"/>
</dbReference>
<protein>
    <recommendedName>
        <fullName evidence="4">16S rRNA (cytosine(967)-C(5))-methyltransferase</fullName>
        <ecNumber evidence="4">2.1.1.176</ecNumber>
    </recommendedName>
    <alternativeName>
        <fullName evidence="11">16S rRNA m5C967 methyltransferase</fullName>
    </alternativeName>
    <alternativeName>
        <fullName evidence="12">rRNA (cytosine-C(5)-)-methyltransferase RsmB</fullName>
    </alternativeName>
</protein>
<dbReference type="EMBL" id="VLLF01000008">
    <property type="protein sequence ID" value="TWI82735.1"/>
    <property type="molecule type" value="Genomic_DNA"/>
</dbReference>
<feature type="binding site" evidence="14">
    <location>
        <begin position="269"/>
        <end position="275"/>
    </location>
    <ligand>
        <name>S-adenosyl-L-methionine</name>
        <dbReference type="ChEBI" id="CHEBI:59789"/>
    </ligand>
</feature>
<keyword evidence="6" id="KW-0698">rRNA processing</keyword>
<sequence length="457" mass="49120">MTKSHRPSKPKNDQNAAKLADKPGFASRKVAADILGNVVHKRRPLDGELDLAGGHSGFRALAANDRSLVRAIVGTCLRHHGEIAQILDWVLDRPIPEKTGRVLDILHVAVGQMLFMDIPDRAAVSLAVDLAQSDRRALPYKGLVNGVLRRLGREKDELTGDLDADLLNTPAWLFQRWVAAYGETKARGIAKAHQSEAALDLTVKENAESWAQQLDGVVIGAGTVRLKQKSAVEQLDGFDQGAWWVQDAAASLPARLLGPVAGLNVADLCAAPGGKTAQLASSGAHVTAIDISASRLKRLAENMARLNLSVETVAADLRAYEPAARFDAILLDAPCSATGTIRRHPDVPLIKKPQDIEKLIEIQSDLLGKVAYWVKPGGMIVYCTCSLEPAEGEDQIAAFLHSHSGFEIVPIAADEAGGRAEAVTKDGYLRTLPSQLAEIDGVQGGWDGFFAARLRRL</sequence>
<evidence type="ECO:0000313" key="16">
    <source>
        <dbReference type="EMBL" id="TWI82735.1"/>
    </source>
</evidence>
<evidence type="ECO:0000256" key="5">
    <source>
        <dbReference type="ARBA" id="ARBA00022490"/>
    </source>
</evidence>
<dbReference type="Pfam" id="PF01189">
    <property type="entry name" value="Methyltr_RsmB-F"/>
    <property type="match status" value="1"/>
</dbReference>
<evidence type="ECO:0000256" key="9">
    <source>
        <dbReference type="ARBA" id="ARBA00022691"/>
    </source>
</evidence>
<evidence type="ECO:0000256" key="11">
    <source>
        <dbReference type="ARBA" id="ARBA00030399"/>
    </source>
</evidence>
<dbReference type="PRINTS" id="PR02008">
    <property type="entry name" value="RCMTFAMILY"/>
</dbReference>
<dbReference type="GO" id="GO:0008649">
    <property type="term" value="F:rRNA methyltransferase activity"/>
    <property type="evidence" value="ECO:0007669"/>
    <property type="project" value="InterPro"/>
</dbReference>
<dbReference type="SUPFAM" id="SSF48013">
    <property type="entry name" value="NusB-like"/>
    <property type="match status" value="1"/>
</dbReference>
<evidence type="ECO:0000256" key="13">
    <source>
        <dbReference type="ARBA" id="ARBA00047283"/>
    </source>
</evidence>
<keyword evidence="8 14" id="KW-0808">Transferase</keyword>
<dbReference type="AlphaFoldDB" id="A0A562SN70"/>
<dbReference type="CDD" id="cd02440">
    <property type="entry name" value="AdoMet_MTases"/>
    <property type="match status" value="1"/>
</dbReference>
<dbReference type="GO" id="GO:0006355">
    <property type="term" value="P:regulation of DNA-templated transcription"/>
    <property type="evidence" value="ECO:0007669"/>
    <property type="project" value="InterPro"/>
</dbReference>
<dbReference type="InterPro" id="IPR006027">
    <property type="entry name" value="NusB_RsmB_TIM44"/>
</dbReference>
<dbReference type="NCBIfam" id="TIGR00563">
    <property type="entry name" value="rsmB"/>
    <property type="match status" value="1"/>
</dbReference>
<keyword evidence="17" id="KW-1185">Reference proteome</keyword>
<dbReference type="InterPro" id="IPR004573">
    <property type="entry name" value="rRNA_ssu_MeTfrase_B"/>
</dbReference>
<feature type="binding site" evidence="14">
    <location>
        <position position="316"/>
    </location>
    <ligand>
        <name>S-adenosyl-L-methionine</name>
        <dbReference type="ChEBI" id="CHEBI:59789"/>
    </ligand>
</feature>
<dbReference type="InterPro" id="IPR018314">
    <property type="entry name" value="RsmB/NOL1/NOP2-like_CS"/>
</dbReference>
<feature type="binding site" evidence="14">
    <location>
        <position position="290"/>
    </location>
    <ligand>
        <name>S-adenosyl-L-methionine</name>
        <dbReference type="ChEBI" id="CHEBI:59789"/>
    </ligand>
</feature>
<dbReference type="PROSITE" id="PS01153">
    <property type="entry name" value="NOL1_NOP2_SUN"/>
    <property type="match status" value="1"/>
</dbReference>
<dbReference type="SUPFAM" id="SSF53335">
    <property type="entry name" value="S-adenosyl-L-methionine-dependent methyltransferases"/>
    <property type="match status" value="1"/>
</dbReference>
<keyword evidence="10 14" id="KW-0694">RNA-binding</keyword>
<comment type="subcellular location">
    <subcellularLocation>
        <location evidence="2">Cytoplasm</location>
    </subcellularLocation>
</comment>
<keyword evidence="9 14" id="KW-0949">S-adenosyl-L-methionine</keyword>
<comment type="function">
    <text evidence="1">Specifically methylates the cytosine at position 967 (m5C967) of 16S rRNA.</text>
</comment>
<evidence type="ECO:0000256" key="12">
    <source>
        <dbReference type="ARBA" id="ARBA00031088"/>
    </source>
</evidence>
<feature type="active site" description="Nucleophile" evidence="14">
    <location>
        <position position="385"/>
    </location>
</feature>
<dbReference type="Gene3D" id="1.10.940.10">
    <property type="entry name" value="NusB-like"/>
    <property type="match status" value="1"/>
</dbReference>
<evidence type="ECO:0000256" key="14">
    <source>
        <dbReference type="PROSITE-ProRule" id="PRU01023"/>
    </source>
</evidence>
<evidence type="ECO:0000259" key="15">
    <source>
        <dbReference type="PROSITE" id="PS51686"/>
    </source>
</evidence>
<organism evidence="16 17">
    <name type="scientific">Roseibium hamelinense</name>
    <dbReference type="NCBI Taxonomy" id="150831"/>
    <lineage>
        <taxon>Bacteria</taxon>
        <taxon>Pseudomonadati</taxon>
        <taxon>Pseudomonadota</taxon>
        <taxon>Alphaproteobacteria</taxon>
        <taxon>Hyphomicrobiales</taxon>
        <taxon>Stappiaceae</taxon>
        <taxon>Roseibium</taxon>
    </lineage>
</organism>
<dbReference type="PROSITE" id="PS51686">
    <property type="entry name" value="SAM_MT_RSMB_NOP"/>
    <property type="match status" value="1"/>
</dbReference>
<evidence type="ECO:0000256" key="3">
    <source>
        <dbReference type="ARBA" id="ARBA00007494"/>
    </source>
</evidence>
<evidence type="ECO:0000256" key="10">
    <source>
        <dbReference type="ARBA" id="ARBA00022884"/>
    </source>
</evidence>
<dbReference type="InterPro" id="IPR023267">
    <property type="entry name" value="RCMT"/>
</dbReference>
<feature type="binding site" evidence="14">
    <location>
        <position position="332"/>
    </location>
    <ligand>
        <name>S-adenosyl-L-methionine</name>
        <dbReference type="ChEBI" id="CHEBI:59789"/>
    </ligand>
</feature>
<evidence type="ECO:0000256" key="2">
    <source>
        <dbReference type="ARBA" id="ARBA00004496"/>
    </source>
</evidence>
<comment type="similarity">
    <text evidence="3 14">Belongs to the class I-like SAM-binding methyltransferase superfamily. RsmB/NOP family.</text>
</comment>
<reference evidence="16 17" key="1">
    <citation type="submission" date="2019-07" db="EMBL/GenBank/DDBJ databases">
        <title>Genomic Encyclopedia of Archaeal and Bacterial Type Strains, Phase II (KMG-II): from individual species to whole genera.</title>
        <authorList>
            <person name="Goeker M."/>
        </authorList>
    </citation>
    <scope>NUCLEOTIDE SEQUENCE [LARGE SCALE GENOMIC DNA]</scope>
    <source>
        <strain evidence="16 17">ATCC BAA-252</strain>
    </source>
</reference>
<gene>
    <name evidence="16" type="ORF">JM93_03249</name>
</gene>
<dbReference type="EC" id="2.1.1.176" evidence="4"/>
<evidence type="ECO:0000256" key="7">
    <source>
        <dbReference type="ARBA" id="ARBA00022603"/>
    </source>
</evidence>
<evidence type="ECO:0000256" key="1">
    <source>
        <dbReference type="ARBA" id="ARBA00002724"/>
    </source>
</evidence>
<keyword evidence="7 14" id="KW-0489">Methyltransferase</keyword>
<dbReference type="GO" id="GO:0005737">
    <property type="term" value="C:cytoplasm"/>
    <property type="evidence" value="ECO:0007669"/>
    <property type="project" value="UniProtKB-SubCell"/>
</dbReference>
<feature type="domain" description="SAM-dependent MTase RsmB/NOP-type" evidence="15">
    <location>
        <begin position="178"/>
        <end position="457"/>
    </location>
</feature>
<evidence type="ECO:0000256" key="4">
    <source>
        <dbReference type="ARBA" id="ARBA00012140"/>
    </source>
</evidence>
<dbReference type="GO" id="GO:0003723">
    <property type="term" value="F:RNA binding"/>
    <property type="evidence" value="ECO:0007669"/>
    <property type="project" value="UniProtKB-UniRule"/>
</dbReference>
<dbReference type="RefSeq" id="WP_244300863.1">
    <property type="nucleotide sequence ID" value="NZ_SMLY01000078.1"/>
</dbReference>
<name>A0A562SN70_9HYPH</name>
<keyword evidence="5" id="KW-0963">Cytoplasm</keyword>
<evidence type="ECO:0000313" key="17">
    <source>
        <dbReference type="Proteomes" id="UP000320593"/>
    </source>
</evidence>
<dbReference type="InterPro" id="IPR029063">
    <property type="entry name" value="SAM-dependent_MTases_sf"/>
</dbReference>